<protein>
    <submittedName>
        <fullName evidence="10">ATP-binding cassette, subfamily B</fullName>
    </submittedName>
</protein>
<reference evidence="10 11" key="1">
    <citation type="submission" date="2016-11" db="EMBL/GenBank/DDBJ databases">
        <authorList>
            <person name="Jaros S."/>
            <person name="Januszkiewicz K."/>
            <person name="Wedrychowicz H."/>
        </authorList>
    </citation>
    <scope>NUCLEOTIDE SEQUENCE [LARGE SCALE GENOMIC DNA]</scope>
    <source>
        <strain evidence="10 11">DSM 15930</strain>
    </source>
</reference>
<evidence type="ECO:0000256" key="2">
    <source>
        <dbReference type="ARBA" id="ARBA00022692"/>
    </source>
</evidence>
<accession>A0A1M7HU02</accession>
<evidence type="ECO:0000259" key="9">
    <source>
        <dbReference type="PROSITE" id="PS50929"/>
    </source>
</evidence>
<dbReference type="Gene3D" id="3.40.50.300">
    <property type="entry name" value="P-loop containing nucleotide triphosphate hydrolases"/>
    <property type="match status" value="1"/>
</dbReference>
<evidence type="ECO:0000256" key="7">
    <source>
        <dbReference type="SAM" id="Phobius"/>
    </source>
</evidence>
<dbReference type="STRING" id="1120996.SAMN02746066_01566"/>
<feature type="domain" description="ABC transporter" evidence="8">
    <location>
        <begin position="343"/>
        <end position="584"/>
    </location>
</feature>
<evidence type="ECO:0000259" key="8">
    <source>
        <dbReference type="PROSITE" id="PS50893"/>
    </source>
</evidence>
<proteinExistence type="predicted"/>
<dbReference type="InterPro" id="IPR003439">
    <property type="entry name" value="ABC_transporter-like_ATP-bd"/>
</dbReference>
<dbReference type="Proteomes" id="UP000184038">
    <property type="component" value="Unassembled WGS sequence"/>
</dbReference>
<dbReference type="GO" id="GO:0005886">
    <property type="term" value="C:plasma membrane"/>
    <property type="evidence" value="ECO:0007669"/>
    <property type="project" value="UniProtKB-SubCell"/>
</dbReference>
<dbReference type="SUPFAM" id="SSF52540">
    <property type="entry name" value="P-loop containing nucleoside triphosphate hydrolases"/>
    <property type="match status" value="1"/>
</dbReference>
<dbReference type="OrthoDB" id="1699242at2"/>
<keyword evidence="6 7" id="KW-0472">Membrane</keyword>
<evidence type="ECO:0000256" key="3">
    <source>
        <dbReference type="ARBA" id="ARBA00022741"/>
    </source>
</evidence>
<dbReference type="SUPFAM" id="SSF90123">
    <property type="entry name" value="ABC transporter transmembrane region"/>
    <property type="match status" value="1"/>
</dbReference>
<dbReference type="AlphaFoldDB" id="A0A1M7HU02"/>
<dbReference type="InterPro" id="IPR011527">
    <property type="entry name" value="ABC1_TM_dom"/>
</dbReference>
<keyword evidence="4 10" id="KW-0067">ATP-binding</keyword>
<sequence length="613" mass="70515">MGVIRSMKYTLRTIWEADKGAVIYSFYKNCTEEVFATFFFIYLLQYIYSAIEEGKSYEGLVRMVVIFCGLHIVIHLVSAGYAYYIRLRTPKIYGHVFRKVITKAKTIELARYEQPDFYDRFSKALDECLSKAIEGMQNLTWAIGCFLAAVAGLGLVARVDPVLLLFVVPPVLSSFWIGGRLNKLQYQLREEETRDKRINEYVKRVFYEKKYASELRLYDIKKLLFRKHTKSYENRFEINRRISRKLSWYSFLQSALFFGLTLLMAYLYVTVVLKTSGATKIGAYVAILSSIEYICWRVKETVKFMNLAGKSCMYMNNLKDFLEYESKEQQVGTRDVDQPLGDIDMKDVTFTYAGAKNPVINGLSLHIKQGEKIALVGENGAGKTTLVKLLMGLYEIQQGSITINGIDIREFQQDQFHQHFGTVFQDLQIFALPLSHNVLMREPKDEMERKLVKDALEKAQFGDKLKRLPNGIDTMLTKEFDTDGFVTSGGQAQKIAIARVFAKNPDIVILDEPSSALDPIAEYLMYDNMLHASKGKTVFFISHRLSSARIADRIFYLEHGQIKECGSHDELMKKNGNYANMFRVQATQYKETISSDILDEFKEQFEGEGEFDE</sequence>
<evidence type="ECO:0000256" key="1">
    <source>
        <dbReference type="ARBA" id="ARBA00004651"/>
    </source>
</evidence>
<feature type="transmembrane region" description="Helical" evidence="7">
    <location>
        <begin position="139"/>
        <end position="156"/>
    </location>
</feature>
<dbReference type="GO" id="GO:0005524">
    <property type="term" value="F:ATP binding"/>
    <property type="evidence" value="ECO:0007669"/>
    <property type="project" value="UniProtKB-KW"/>
</dbReference>
<dbReference type="InterPro" id="IPR003593">
    <property type="entry name" value="AAA+_ATPase"/>
</dbReference>
<keyword evidence="3" id="KW-0547">Nucleotide-binding</keyword>
<evidence type="ECO:0000256" key="5">
    <source>
        <dbReference type="ARBA" id="ARBA00022989"/>
    </source>
</evidence>
<feature type="transmembrane region" description="Helical" evidence="7">
    <location>
        <begin position="162"/>
        <end position="179"/>
    </location>
</feature>
<evidence type="ECO:0000313" key="10">
    <source>
        <dbReference type="EMBL" id="SHM31869.1"/>
    </source>
</evidence>
<evidence type="ECO:0000313" key="11">
    <source>
        <dbReference type="Proteomes" id="UP000184038"/>
    </source>
</evidence>
<evidence type="ECO:0000256" key="6">
    <source>
        <dbReference type="ARBA" id="ARBA00023136"/>
    </source>
</evidence>
<dbReference type="PROSITE" id="PS50929">
    <property type="entry name" value="ABC_TM1F"/>
    <property type="match status" value="1"/>
</dbReference>
<evidence type="ECO:0000256" key="4">
    <source>
        <dbReference type="ARBA" id="ARBA00022840"/>
    </source>
</evidence>
<organism evidence="10 11">
    <name type="scientific">Anaerosporobacter mobilis DSM 15930</name>
    <dbReference type="NCBI Taxonomy" id="1120996"/>
    <lineage>
        <taxon>Bacteria</taxon>
        <taxon>Bacillati</taxon>
        <taxon>Bacillota</taxon>
        <taxon>Clostridia</taxon>
        <taxon>Lachnospirales</taxon>
        <taxon>Lachnospiraceae</taxon>
        <taxon>Anaerosporobacter</taxon>
    </lineage>
</organism>
<dbReference type="InterPro" id="IPR036640">
    <property type="entry name" value="ABC1_TM_sf"/>
</dbReference>
<dbReference type="Pfam" id="PF00005">
    <property type="entry name" value="ABC_tran"/>
    <property type="match status" value="1"/>
</dbReference>
<keyword evidence="11" id="KW-1185">Reference proteome</keyword>
<dbReference type="InterPro" id="IPR027417">
    <property type="entry name" value="P-loop_NTPase"/>
</dbReference>
<dbReference type="InterPro" id="IPR039421">
    <property type="entry name" value="Type_1_exporter"/>
</dbReference>
<dbReference type="GO" id="GO:0016887">
    <property type="term" value="F:ATP hydrolysis activity"/>
    <property type="evidence" value="ECO:0007669"/>
    <property type="project" value="InterPro"/>
</dbReference>
<dbReference type="PROSITE" id="PS50893">
    <property type="entry name" value="ABC_TRANSPORTER_2"/>
    <property type="match status" value="1"/>
</dbReference>
<comment type="subcellular location">
    <subcellularLocation>
        <location evidence="1">Cell membrane</location>
        <topology evidence="1">Multi-pass membrane protein</topology>
    </subcellularLocation>
</comment>
<dbReference type="PANTHER" id="PTHR43394:SF1">
    <property type="entry name" value="ATP-BINDING CASSETTE SUB-FAMILY B MEMBER 10, MITOCHONDRIAL"/>
    <property type="match status" value="1"/>
</dbReference>
<feature type="domain" description="ABC transmembrane type-1" evidence="9">
    <location>
        <begin position="34"/>
        <end position="310"/>
    </location>
</feature>
<dbReference type="EMBL" id="FRCP01000008">
    <property type="protein sequence ID" value="SHM31869.1"/>
    <property type="molecule type" value="Genomic_DNA"/>
</dbReference>
<feature type="transmembrane region" description="Helical" evidence="7">
    <location>
        <begin position="63"/>
        <end position="84"/>
    </location>
</feature>
<keyword evidence="2 7" id="KW-0812">Transmembrane</keyword>
<dbReference type="SMART" id="SM00382">
    <property type="entry name" value="AAA"/>
    <property type="match status" value="1"/>
</dbReference>
<keyword evidence="5 7" id="KW-1133">Transmembrane helix</keyword>
<dbReference type="Gene3D" id="1.20.1560.10">
    <property type="entry name" value="ABC transporter type 1, transmembrane domain"/>
    <property type="match status" value="1"/>
</dbReference>
<gene>
    <name evidence="10" type="ORF">SAMN02746066_01566</name>
</gene>
<dbReference type="GO" id="GO:0015421">
    <property type="term" value="F:ABC-type oligopeptide transporter activity"/>
    <property type="evidence" value="ECO:0007669"/>
    <property type="project" value="TreeGrafter"/>
</dbReference>
<name>A0A1M7HU02_9FIRM</name>
<dbReference type="PANTHER" id="PTHR43394">
    <property type="entry name" value="ATP-DEPENDENT PERMEASE MDL1, MITOCHONDRIAL"/>
    <property type="match status" value="1"/>
</dbReference>
<feature type="transmembrane region" description="Helical" evidence="7">
    <location>
        <begin position="248"/>
        <end position="269"/>
    </location>
</feature>